<dbReference type="GO" id="GO:0046474">
    <property type="term" value="P:glycerophospholipid biosynthetic process"/>
    <property type="evidence" value="ECO:0007669"/>
    <property type="project" value="TreeGrafter"/>
</dbReference>
<dbReference type="InterPro" id="IPR043130">
    <property type="entry name" value="CDP-OH_PTrfase_TM_dom"/>
</dbReference>
<dbReference type="PATRIC" id="fig|1527444.3.peg.917"/>
<reference evidence="14 15" key="1">
    <citation type="submission" date="2014-08" db="EMBL/GenBank/DDBJ databases">
        <title>Comparative genomics reveals surprising divergence of two closely related strains of uncultivated UCYN-A cyanobacteria.</title>
        <authorList>
            <person name="Bombar D."/>
            <person name="Heller P."/>
            <person name="Sanchez-Baracaldo P."/>
            <person name="Carter B.J."/>
            <person name="Zert J.P."/>
        </authorList>
    </citation>
    <scope>NUCLEOTIDE SEQUENCE [LARGE SCALE GENOMIC DNA]</scope>
</reference>
<evidence type="ECO:0000256" key="10">
    <source>
        <dbReference type="ARBA" id="ARBA00023264"/>
    </source>
</evidence>
<evidence type="ECO:0000313" key="15">
    <source>
        <dbReference type="Proteomes" id="UP000028922"/>
    </source>
</evidence>
<dbReference type="GO" id="GO:0016020">
    <property type="term" value="C:membrane"/>
    <property type="evidence" value="ECO:0007669"/>
    <property type="project" value="UniProtKB-SubCell"/>
</dbReference>
<evidence type="ECO:0000256" key="8">
    <source>
        <dbReference type="ARBA" id="ARBA00023136"/>
    </source>
</evidence>
<keyword evidence="10" id="KW-1208">Phospholipid metabolism</keyword>
<evidence type="ECO:0000256" key="3">
    <source>
        <dbReference type="ARBA" id="ARBA00022516"/>
    </source>
</evidence>
<name>A0A086CGC3_9CHRO</name>
<comment type="subcellular location">
    <subcellularLocation>
        <location evidence="1">Membrane</location>
        <topology evidence="1">Multi-pass membrane protein</topology>
    </subcellularLocation>
</comment>
<keyword evidence="6 13" id="KW-1133">Transmembrane helix</keyword>
<keyword evidence="7" id="KW-0443">Lipid metabolism</keyword>
<evidence type="ECO:0000256" key="13">
    <source>
        <dbReference type="SAM" id="Phobius"/>
    </source>
</evidence>
<dbReference type="NCBIfam" id="TIGR00560">
    <property type="entry name" value="pgsA"/>
    <property type="match status" value="1"/>
</dbReference>
<feature type="transmembrane region" description="Helical" evidence="13">
    <location>
        <begin position="118"/>
        <end position="138"/>
    </location>
</feature>
<evidence type="ECO:0000256" key="5">
    <source>
        <dbReference type="ARBA" id="ARBA00022692"/>
    </source>
</evidence>
<evidence type="ECO:0000256" key="12">
    <source>
        <dbReference type="RuleBase" id="RU003750"/>
    </source>
</evidence>
<protein>
    <recommendedName>
        <fullName evidence="11">CDP-diacylglycerol--glycerol-3-phosphate 3-phosphatidyltransferase</fullName>
        <ecNumber evidence="11">2.7.8.5</ecNumber>
    </recommendedName>
</protein>
<evidence type="ECO:0000256" key="2">
    <source>
        <dbReference type="ARBA" id="ARBA00010441"/>
    </source>
</evidence>
<feature type="transmembrane region" description="Helical" evidence="13">
    <location>
        <begin position="150"/>
        <end position="169"/>
    </location>
</feature>
<keyword evidence="5 13" id="KW-0812">Transmembrane</keyword>
<dbReference type="AlphaFoldDB" id="A0A086CGC3"/>
<dbReference type="PROSITE" id="PS00379">
    <property type="entry name" value="CDP_ALCOHOL_P_TRANSF"/>
    <property type="match status" value="1"/>
</dbReference>
<evidence type="ECO:0000256" key="4">
    <source>
        <dbReference type="ARBA" id="ARBA00022679"/>
    </source>
</evidence>
<dbReference type="Gene3D" id="1.20.120.1760">
    <property type="match status" value="1"/>
</dbReference>
<dbReference type="PANTHER" id="PTHR14269">
    <property type="entry name" value="CDP-DIACYLGLYCEROL--GLYCEROL-3-PHOSPHATE 3-PHOSPHATIDYLTRANSFERASE-RELATED"/>
    <property type="match status" value="1"/>
</dbReference>
<keyword evidence="8 13" id="KW-0472">Membrane</keyword>
<comment type="similarity">
    <text evidence="2 12">Belongs to the CDP-alcohol phosphatidyltransferase class-I family.</text>
</comment>
<evidence type="ECO:0000256" key="11">
    <source>
        <dbReference type="NCBIfam" id="TIGR00560"/>
    </source>
</evidence>
<dbReference type="eggNOG" id="COG0558">
    <property type="taxonomic scope" value="Bacteria"/>
</dbReference>
<gene>
    <name evidence="14" type="ORF">ucyna2_00967</name>
</gene>
<dbReference type="InterPro" id="IPR000462">
    <property type="entry name" value="CDP-OH_P_trans"/>
</dbReference>
<evidence type="ECO:0000256" key="6">
    <source>
        <dbReference type="ARBA" id="ARBA00022989"/>
    </source>
</evidence>
<dbReference type="Pfam" id="PF01066">
    <property type="entry name" value="CDP-OH_P_transf"/>
    <property type="match status" value="1"/>
</dbReference>
<dbReference type="InterPro" id="IPR048254">
    <property type="entry name" value="CDP_ALCOHOL_P_TRANSF_CS"/>
</dbReference>
<feature type="transmembrane region" description="Helical" evidence="13">
    <location>
        <begin position="12"/>
        <end position="32"/>
    </location>
</feature>
<comment type="caution">
    <text evidence="14">The sequence shown here is derived from an EMBL/GenBank/DDBJ whole genome shotgun (WGS) entry which is preliminary data.</text>
</comment>
<organism evidence="14 15">
    <name type="scientific">Candidatus Atelocyanobacterium thalassa isolate SIO64986</name>
    <dbReference type="NCBI Taxonomy" id="1527444"/>
    <lineage>
        <taxon>Bacteria</taxon>
        <taxon>Bacillati</taxon>
        <taxon>Cyanobacteriota</taxon>
        <taxon>Cyanophyceae</taxon>
        <taxon>Oscillatoriophycideae</taxon>
        <taxon>Chroococcales</taxon>
        <taxon>Aphanothecaceae</taxon>
        <taxon>Candidatus Atelocyanobacterium</taxon>
        <taxon>Candidatus Atelocyanobacterium thalassae</taxon>
    </lineage>
</organism>
<dbReference type="InterPro" id="IPR050324">
    <property type="entry name" value="CDP-alcohol_PTase-I"/>
</dbReference>
<dbReference type="PIRSF" id="PIRSF000847">
    <property type="entry name" value="Phos_ph_gly_syn"/>
    <property type="match status" value="1"/>
</dbReference>
<keyword evidence="9" id="KW-0594">Phospholipid biosynthesis</keyword>
<sequence>MNIPNWITVSRLIGVFFLFYFLVTPVFFSRWISLVTFLTIASTDWVDGYLARKMNQVTELGKFLDPLVDKVFIISTLSGLVIVERISIWGVILIIFREIAITFYRINSIKNKRGPKEANIWGKFKTFSQVIAIAFLIAPLPQDWDNFSNILFWISVILTLVSGLIYVIPDIGLKKNKTKDM</sequence>
<proteinExistence type="inferred from homology"/>
<evidence type="ECO:0000256" key="1">
    <source>
        <dbReference type="ARBA" id="ARBA00004141"/>
    </source>
</evidence>
<dbReference type="EC" id="2.7.8.5" evidence="11"/>
<evidence type="ECO:0000313" key="14">
    <source>
        <dbReference type="EMBL" id="KFF41237.1"/>
    </source>
</evidence>
<dbReference type="STRING" id="1527444.ucyna2_00967"/>
<dbReference type="EMBL" id="JPSP01000011">
    <property type="protein sequence ID" value="KFF41237.1"/>
    <property type="molecule type" value="Genomic_DNA"/>
</dbReference>
<dbReference type="GO" id="GO:0008444">
    <property type="term" value="F:CDP-diacylglycerol-glycerol-3-phosphate 3-phosphatidyltransferase activity"/>
    <property type="evidence" value="ECO:0007669"/>
    <property type="project" value="UniProtKB-UniRule"/>
</dbReference>
<accession>A0A086CGC3</accession>
<keyword evidence="4 12" id="KW-0808">Transferase</keyword>
<keyword evidence="3" id="KW-0444">Lipid biosynthesis</keyword>
<evidence type="ECO:0000256" key="7">
    <source>
        <dbReference type="ARBA" id="ARBA00023098"/>
    </source>
</evidence>
<dbReference type="PANTHER" id="PTHR14269:SF62">
    <property type="entry name" value="CDP-DIACYLGLYCEROL--GLYCEROL-3-PHOSPHATE 3-PHOSPHATIDYLTRANSFERASE 1, CHLOROPLASTIC"/>
    <property type="match status" value="1"/>
</dbReference>
<dbReference type="InterPro" id="IPR004570">
    <property type="entry name" value="Phosphatidylglycerol_P_synth"/>
</dbReference>
<evidence type="ECO:0000256" key="9">
    <source>
        <dbReference type="ARBA" id="ARBA00023209"/>
    </source>
</evidence>
<dbReference type="Proteomes" id="UP000028922">
    <property type="component" value="Unassembled WGS sequence"/>
</dbReference>